<evidence type="ECO:0000313" key="1">
    <source>
        <dbReference type="EMBL" id="QHF14616.1"/>
    </source>
</evidence>
<dbReference type="Proteomes" id="UP000035080">
    <property type="component" value="Chromosome"/>
</dbReference>
<reference evidence="1 2" key="1">
    <citation type="journal article" date="2015" name="Genome Announc.">
        <title>Genome Sequences of Two Pandoraea pnomenusa Isolates Recovered 11 Months Apart from a Cystic Fibrosis Patient.</title>
        <authorList>
            <person name="Ee R."/>
            <person name="Ambrose M."/>
            <person name="Lazenby J."/>
            <person name="Williams P."/>
            <person name="Chan K.G."/>
            <person name="Roddam L."/>
        </authorList>
    </citation>
    <scope>NUCLEOTIDE SEQUENCE [LARGE SCALE GENOMIC DNA]</scope>
    <source>
        <strain evidence="1 2">6399</strain>
    </source>
</reference>
<name>A0ABX6HUP8_9BURK</name>
<keyword evidence="2" id="KW-1185">Reference proteome</keyword>
<dbReference type="EMBL" id="CP047385">
    <property type="protein sequence ID" value="QHF14616.1"/>
    <property type="molecule type" value="Genomic_DNA"/>
</dbReference>
<evidence type="ECO:0008006" key="3">
    <source>
        <dbReference type="Google" id="ProtNLM"/>
    </source>
</evidence>
<gene>
    <name evidence="1" type="ORF">PI93_019600</name>
</gene>
<evidence type="ECO:0000313" key="2">
    <source>
        <dbReference type="Proteomes" id="UP000035080"/>
    </source>
</evidence>
<proteinExistence type="predicted"/>
<dbReference type="RefSeq" id="WP_039369470.1">
    <property type="nucleotide sequence ID" value="NZ_CP047385.1"/>
</dbReference>
<protein>
    <recommendedName>
        <fullName evidence="3">Bacteriophage protein</fullName>
    </recommendedName>
</protein>
<organism evidence="1 2">
    <name type="scientific">Pandoraea fibrosis</name>
    <dbReference type="NCBI Taxonomy" id="1891094"/>
    <lineage>
        <taxon>Bacteria</taxon>
        <taxon>Pseudomonadati</taxon>
        <taxon>Pseudomonadota</taxon>
        <taxon>Betaproteobacteria</taxon>
        <taxon>Burkholderiales</taxon>
        <taxon>Burkholderiaceae</taxon>
        <taxon>Pandoraea</taxon>
    </lineage>
</organism>
<accession>A0ABX6HUP8</accession>
<sequence length="168" mass="18115">MIRADYDASILKTINDMYRTNFINTEAPYMLNHPTQEASILVGEFTNIGAATYTTGPSKIFNAVNALILVNQVSYALACITNLIDAKLGTSEASRMLLTNANITCTRMIGDASCKTFIFESQSSEIDVSGRKQFNGKMDISEGAFVVDVQGIITSTNKHALPVASGMG</sequence>